<feature type="domain" description="HTH tetR-type" evidence="5">
    <location>
        <begin position="39"/>
        <end position="99"/>
    </location>
</feature>
<evidence type="ECO:0000313" key="7">
    <source>
        <dbReference type="Proteomes" id="UP000308978"/>
    </source>
</evidence>
<dbReference type="SUPFAM" id="SSF46689">
    <property type="entry name" value="Homeodomain-like"/>
    <property type="match status" value="1"/>
</dbReference>
<keyword evidence="1" id="KW-0805">Transcription regulation</keyword>
<organism evidence="6 7">
    <name type="scientific">Adlercreutzia caecimuris</name>
    <dbReference type="NCBI Taxonomy" id="671266"/>
    <lineage>
        <taxon>Bacteria</taxon>
        <taxon>Bacillati</taxon>
        <taxon>Actinomycetota</taxon>
        <taxon>Coriobacteriia</taxon>
        <taxon>Eggerthellales</taxon>
        <taxon>Eggerthellaceae</taxon>
        <taxon>Adlercreutzia</taxon>
    </lineage>
</organism>
<dbReference type="InterPro" id="IPR001647">
    <property type="entry name" value="HTH_TetR"/>
</dbReference>
<keyword evidence="2 4" id="KW-0238">DNA-binding</keyword>
<dbReference type="InterPro" id="IPR041483">
    <property type="entry name" value="TetR_C_34"/>
</dbReference>
<evidence type="ECO:0000259" key="5">
    <source>
        <dbReference type="PROSITE" id="PS50977"/>
    </source>
</evidence>
<dbReference type="Gene3D" id="1.10.357.10">
    <property type="entry name" value="Tetracycline Repressor, domain 2"/>
    <property type="match status" value="1"/>
</dbReference>
<reference evidence="6 7" key="1">
    <citation type="submission" date="2019-04" db="EMBL/GenBank/DDBJ databases">
        <title>Microbes associate with the intestines of laboratory mice.</title>
        <authorList>
            <person name="Navarre W."/>
            <person name="Wong E."/>
            <person name="Huang K.C."/>
            <person name="Tropini C."/>
            <person name="Ng K."/>
            <person name="Yu B."/>
        </authorList>
    </citation>
    <scope>NUCLEOTIDE SEQUENCE [LARGE SCALE GENOMIC DNA]</scope>
    <source>
        <strain evidence="6 7">NM80_B27</strain>
    </source>
</reference>
<comment type="caution">
    <text evidence="6">The sequence shown here is derived from an EMBL/GenBank/DDBJ whole genome shotgun (WGS) entry which is preliminary data.</text>
</comment>
<gene>
    <name evidence="6" type="ORF">E5986_09645</name>
</gene>
<dbReference type="Pfam" id="PF00440">
    <property type="entry name" value="TetR_N"/>
    <property type="match status" value="1"/>
</dbReference>
<keyword evidence="3" id="KW-0804">Transcription</keyword>
<protein>
    <submittedName>
        <fullName evidence="6">TetR/AcrR family transcriptional regulator</fullName>
    </submittedName>
</protein>
<name>A0A4S4G214_9ACTN</name>
<dbReference type="InterPro" id="IPR050109">
    <property type="entry name" value="HTH-type_TetR-like_transc_reg"/>
</dbReference>
<evidence type="ECO:0000313" key="6">
    <source>
        <dbReference type="EMBL" id="THG36582.1"/>
    </source>
</evidence>
<dbReference type="EMBL" id="SSTJ01000014">
    <property type="protein sequence ID" value="THG36582.1"/>
    <property type="molecule type" value="Genomic_DNA"/>
</dbReference>
<dbReference type="InterPro" id="IPR009057">
    <property type="entry name" value="Homeodomain-like_sf"/>
</dbReference>
<evidence type="ECO:0000256" key="2">
    <source>
        <dbReference type="ARBA" id="ARBA00023125"/>
    </source>
</evidence>
<dbReference type="GO" id="GO:0003700">
    <property type="term" value="F:DNA-binding transcription factor activity"/>
    <property type="evidence" value="ECO:0007669"/>
    <property type="project" value="TreeGrafter"/>
</dbReference>
<dbReference type="PRINTS" id="PR00455">
    <property type="entry name" value="HTHTETR"/>
</dbReference>
<proteinExistence type="predicted"/>
<feature type="DNA-binding region" description="H-T-H motif" evidence="4">
    <location>
        <begin position="62"/>
        <end position="81"/>
    </location>
</feature>
<dbReference type="AlphaFoldDB" id="A0A4S4G214"/>
<evidence type="ECO:0000256" key="1">
    <source>
        <dbReference type="ARBA" id="ARBA00023015"/>
    </source>
</evidence>
<dbReference type="PROSITE" id="PS50977">
    <property type="entry name" value="HTH_TETR_2"/>
    <property type="match status" value="1"/>
</dbReference>
<dbReference type="GO" id="GO:0000976">
    <property type="term" value="F:transcription cis-regulatory region binding"/>
    <property type="evidence" value="ECO:0007669"/>
    <property type="project" value="TreeGrafter"/>
</dbReference>
<dbReference type="PANTHER" id="PTHR30055">
    <property type="entry name" value="HTH-TYPE TRANSCRIPTIONAL REGULATOR RUTR"/>
    <property type="match status" value="1"/>
</dbReference>
<dbReference type="Proteomes" id="UP000308978">
    <property type="component" value="Unassembled WGS sequence"/>
</dbReference>
<accession>A0A4S4G214</accession>
<dbReference type="PANTHER" id="PTHR30055:SF234">
    <property type="entry name" value="HTH-TYPE TRANSCRIPTIONAL REGULATOR BETI"/>
    <property type="match status" value="1"/>
</dbReference>
<evidence type="ECO:0000256" key="3">
    <source>
        <dbReference type="ARBA" id="ARBA00023163"/>
    </source>
</evidence>
<dbReference type="Pfam" id="PF17929">
    <property type="entry name" value="TetR_C_34"/>
    <property type="match status" value="1"/>
</dbReference>
<evidence type="ECO:0000256" key="4">
    <source>
        <dbReference type="PROSITE-ProRule" id="PRU00335"/>
    </source>
</evidence>
<sequence>MHGVTKYKLRRATCQGGGRATVTEEDRTYQRARTREQKSQRLDDILDATRSILNEGSYHDVTLSSIAERVGCSRANLSHYVGSKEEILLLLYIRSLREILEDMRGIDAGSLDASSLEGLKAASAVLAAMLASHRDFGRLGALLTSIIETNVRLECLVECKREIIAMMTEGSSLLIAWGLIDDSADSARFLMDLSDYASGLYPATHPLPIQRAACEETGYPILSYEESLRDFLTVQLVGYKALREKRRDS</sequence>